<dbReference type="CDD" id="cd12165">
    <property type="entry name" value="2-Hacid_dh_6"/>
    <property type="match status" value="1"/>
</dbReference>
<dbReference type="PANTHER" id="PTHR10996">
    <property type="entry name" value="2-HYDROXYACID DEHYDROGENASE-RELATED"/>
    <property type="match status" value="1"/>
</dbReference>
<keyword evidence="2 4" id="KW-0560">Oxidoreductase</keyword>
<comment type="similarity">
    <text evidence="1 4">Belongs to the D-isomer specific 2-hydroxyacid dehydrogenase family.</text>
</comment>
<dbReference type="InterPro" id="IPR006139">
    <property type="entry name" value="D-isomer_2_OHA_DH_cat_dom"/>
</dbReference>
<feature type="domain" description="D-isomer specific 2-hydroxyacid dehydrogenase NAD-binding" evidence="6">
    <location>
        <begin position="104"/>
        <end position="291"/>
    </location>
</feature>
<dbReference type="Proteomes" id="UP000031004">
    <property type="component" value="Unassembled WGS sequence"/>
</dbReference>
<evidence type="ECO:0000256" key="3">
    <source>
        <dbReference type="ARBA" id="ARBA00023027"/>
    </source>
</evidence>
<evidence type="ECO:0000259" key="6">
    <source>
        <dbReference type="Pfam" id="PF02826"/>
    </source>
</evidence>
<feature type="domain" description="D-isomer specific 2-hydroxyacid dehydrogenase catalytic" evidence="5">
    <location>
        <begin position="38"/>
        <end position="322"/>
    </location>
</feature>
<sequence>MKIVVADSYLVPHRDRLEAALPEGAAVCWHVPGDNRVLDDLGDADVFVGSRFTAEMAVAAGRLRLVHVNGAGTDKIEFDSLGPDILVANTFNHEQSIAEYVAGVAVMLRRHLLEQDRALRTGRWASPGYDRSIGQAHSLQGARVGFVGFGHIGRSSWNLLRAFGAEGAAVTGSGKLDVAREGLRWAADSGRLDQLMAESELVVVCAPLTEQTVGMIGTAQLRALGPDGILINVGRGPLVVESALYEALSTGVIAAAAIDVWYRYPDATGYGSPAGAPFHTLPNVLMTPHVSGVTANTFAARADDIAANIGRLVRGEPLHNLVR</sequence>
<reference evidence="7 8" key="1">
    <citation type="submission" date="2014-11" db="EMBL/GenBank/DDBJ databases">
        <title>Mycobacterium setense Manresensis Genome.</title>
        <authorList>
            <person name="Rech G."/>
            <person name="Sumoy L."/>
        </authorList>
    </citation>
    <scope>NUCLEOTIDE SEQUENCE [LARGE SCALE GENOMIC DNA]</scope>
    <source>
        <strain evidence="7 8">Manresensis</strain>
    </source>
</reference>
<name>A0ABR4YM35_9MYCO</name>
<evidence type="ECO:0000256" key="4">
    <source>
        <dbReference type="RuleBase" id="RU003719"/>
    </source>
</evidence>
<gene>
    <name evidence="7" type="ORF">QQ44_24430</name>
</gene>
<dbReference type="RefSeq" id="WP_039325731.1">
    <property type="nucleotide sequence ID" value="NZ_JTLZ01000012.1"/>
</dbReference>
<dbReference type="Gene3D" id="3.40.50.720">
    <property type="entry name" value="NAD(P)-binding Rossmann-like Domain"/>
    <property type="match status" value="2"/>
</dbReference>
<dbReference type="SUPFAM" id="SSF51735">
    <property type="entry name" value="NAD(P)-binding Rossmann-fold domains"/>
    <property type="match status" value="1"/>
</dbReference>
<dbReference type="Pfam" id="PF00389">
    <property type="entry name" value="2-Hacid_dh"/>
    <property type="match status" value="1"/>
</dbReference>
<comment type="caution">
    <text evidence="7">The sequence shown here is derived from an EMBL/GenBank/DDBJ whole genome shotgun (WGS) entry which is preliminary data.</text>
</comment>
<evidence type="ECO:0000313" key="8">
    <source>
        <dbReference type="Proteomes" id="UP000031004"/>
    </source>
</evidence>
<organism evidence="7 8">
    <name type="scientific">Mycolicibacterium setense</name>
    <dbReference type="NCBI Taxonomy" id="431269"/>
    <lineage>
        <taxon>Bacteria</taxon>
        <taxon>Bacillati</taxon>
        <taxon>Actinomycetota</taxon>
        <taxon>Actinomycetes</taxon>
        <taxon>Mycobacteriales</taxon>
        <taxon>Mycobacteriaceae</taxon>
        <taxon>Mycolicibacterium</taxon>
    </lineage>
</organism>
<dbReference type="InterPro" id="IPR036291">
    <property type="entry name" value="NAD(P)-bd_dom_sf"/>
</dbReference>
<keyword evidence="8" id="KW-1185">Reference proteome</keyword>
<dbReference type="InterPro" id="IPR006140">
    <property type="entry name" value="D-isomer_DH_NAD-bd"/>
</dbReference>
<protein>
    <submittedName>
        <fullName evidence="7">2-hydroxyacid dehydrogenase</fullName>
    </submittedName>
</protein>
<dbReference type="PANTHER" id="PTHR10996:SF178">
    <property type="entry name" value="2-HYDROXYACID DEHYDROGENASE YGL185C-RELATED"/>
    <property type="match status" value="1"/>
</dbReference>
<dbReference type="InterPro" id="IPR050223">
    <property type="entry name" value="D-isomer_2-hydroxyacid_DH"/>
</dbReference>
<evidence type="ECO:0000256" key="2">
    <source>
        <dbReference type="ARBA" id="ARBA00023002"/>
    </source>
</evidence>
<evidence type="ECO:0000259" key="5">
    <source>
        <dbReference type="Pfam" id="PF00389"/>
    </source>
</evidence>
<proteinExistence type="inferred from homology"/>
<dbReference type="Pfam" id="PF02826">
    <property type="entry name" value="2-Hacid_dh_C"/>
    <property type="match status" value="1"/>
</dbReference>
<keyword evidence="3" id="KW-0520">NAD</keyword>
<evidence type="ECO:0000313" key="7">
    <source>
        <dbReference type="EMBL" id="KHO19803.1"/>
    </source>
</evidence>
<evidence type="ECO:0000256" key="1">
    <source>
        <dbReference type="ARBA" id="ARBA00005854"/>
    </source>
</evidence>
<dbReference type="SUPFAM" id="SSF52283">
    <property type="entry name" value="Formate/glycerate dehydrogenase catalytic domain-like"/>
    <property type="match status" value="1"/>
</dbReference>
<dbReference type="EMBL" id="JTLZ01000012">
    <property type="protein sequence ID" value="KHO19803.1"/>
    <property type="molecule type" value="Genomic_DNA"/>
</dbReference>
<accession>A0ABR4YM35</accession>